<evidence type="ECO:0000313" key="1">
    <source>
        <dbReference type="EMBL" id="TYK07188.1"/>
    </source>
</evidence>
<dbReference type="AlphaFoldDB" id="A0A5D3C7Q1"/>
<protein>
    <submittedName>
        <fullName evidence="1">Uncharacterized protein</fullName>
    </submittedName>
</protein>
<proteinExistence type="predicted"/>
<reference evidence="1 2" key="1">
    <citation type="submission" date="2019-08" db="EMBL/GenBank/DDBJ databases">
        <title>Draft genome sequences of two oriental melons (Cucumis melo L. var makuwa).</title>
        <authorList>
            <person name="Kwon S.-Y."/>
        </authorList>
    </citation>
    <scope>NUCLEOTIDE SEQUENCE [LARGE SCALE GENOMIC DNA]</scope>
    <source>
        <strain evidence="2">cv. Chang Bougi</strain>
        <tissue evidence="1">Leaf</tissue>
    </source>
</reference>
<dbReference type="Proteomes" id="UP000321947">
    <property type="component" value="Unassembled WGS sequence"/>
</dbReference>
<accession>A0A5D3C7Q1</accession>
<sequence length="78" mass="9270">MDFRLDDIEFKMNCMDSILDRMGSSFVAEFSAIKKLLMVLVKTPMTETIMRKEVMRMDTYTRITMLLWIEPIKLTNIQ</sequence>
<dbReference type="EMBL" id="SSTD01013339">
    <property type="protein sequence ID" value="TYK07188.1"/>
    <property type="molecule type" value="Genomic_DNA"/>
</dbReference>
<organism evidence="1 2">
    <name type="scientific">Cucumis melo var. makuwa</name>
    <name type="common">Oriental melon</name>
    <dbReference type="NCBI Taxonomy" id="1194695"/>
    <lineage>
        <taxon>Eukaryota</taxon>
        <taxon>Viridiplantae</taxon>
        <taxon>Streptophyta</taxon>
        <taxon>Embryophyta</taxon>
        <taxon>Tracheophyta</taxon>
        <taxon>Spermatophyta</taxon>
        <taxon>Magnoliopsida</taxon>
        <taxon>eudicotyledons</taxon>
        <taxon>Gunneridae</taxon>
        <taxon>Pentapetalae</taxon>
        <taxon>rosids</taxon>
        <taxon>fabids</taxon>
        <taxon>Cucurbitales</taxon>
        <taxon>Cucurbitaceae</taxon>
        <taxon>Benincaseae</taxon>
        <taxon>Cucumis</taxon>
    </lineage>
</organism>
<comment type="caution">
    <text evidence="1">The sequence shown here is derived from an EMBL/GenBank/DDBJ whole genome shotgun (WGS) entry which is preliminary data.</text>
</comment>
<gene>
    <name evidence="1" type="ORF">E5676_scaffold606G00730</name>
</gene>
<name>A0A5D3C7Q1_CUCMM</name>
<evidence type="ECO:0000313" key="2">
    <source>
        <dbReference type="Proteomes" id="UP000321947"/>
    </source>
</evidence>